<dbReference type="PROSITE" id="PS00626">
    <property type="entry name" value="RCC1_2"/>
    <property type="match status" value="1"/>
</dbReference>
<feature type="domain" description="RCC1-like" evidence="2">
    <location>
        <begin position="67"/>
        <end position="343"/>
    </location>
</feature>
<dbReference type="InterPro" id="IPR009091">
    <property type="entry name" value="RCC1/BLIP-II"/>
</dbReference>
<dbReference type="SUPFAM" id="SSF50985">
    <property type="entry name" value="RCC1/BLIP-II"/>
    <property type="match status" value="2"/>
</dbReference>
<dbReference type="Gene3D" id="2.130.10.30">
    <property type="entry name" value="Regulator of chromosome condensation 1/beta-lactamase-inhibitor protein II"/>
    <property type="match status" value="2"/>
</dbReference>
<reference evidence="3 4" key="1">
    <citation type="submission" date="2018-10" db="EMBL/GenBank/DDBJ databases">
        <title>Isolation, diversity and antifungal activity of actinobacteria from wheat.</title>
        <authorList>
            <person name="Han C."/>
        </authorList>
    </citation>
    <scope>NUCLEOTIDE SEQUENCE [LARGE SCALE GENOMIC DNA]</scope>
    <source>
        <strain evidence="3 4">NEAU-YY56</strain>
    </source>
</reference>
<comment type="caution">
    <text evidence="3">The sequence shown here is derived from an EMBL/GenBank/DDBJ whole genome shotgun (WGS) entry which is preliminary data.</text>
</comment>
<keyword evidence="4" id="KW-1185">Reference proteome</keyword>
<keyword evidence="1" id="KW-0677">Repeat</keyword>
<dbReference type="InterPro" id="IPR051210">
    <property type="entry name" value="Ub_ligase/GEF_domain"/>
</dbReference>
<proteinExistence type="predicted"/>
<dbReference type="Pfam" id="PF25390">
    <property type="entry name" value="WD40_RLD"/>
    <property type="match status" value="1"/>
</dbReference>
<dbReference type="SUPFAM" id="SSF49313">
    <property type="entry name" value="Cadherin-like"/>
    <property type="match status" value="1"/>
</dbReference>
<evidence type="ECO:0000256" key="1">
    <source>
        <dbReference type="ARBA" id="ARBA00022737"/>
    </source>
</evidence>
<dbReference type="PANTHER" id="PTHR22870:SF408">
    <property type="entry name" value="OS09G0560450 PROTEIN"/>
    <property type="match status" value="1"/>
</dbReference>
<dbReference type="GO" id="GO:0005509">
    <property type="term" value="F:calcium ion binding"/>
    <property type="evidence" value="ECO:0007669"/>
    <property type="project" value="InterPro"/>
</dbReference>
<dbReference type="InterPro" id="IPR015919">
    <property type="entry name" value="Cadherin-like_sf"/>
</dbReference>
<evidence type="ECO:0000313" key="3">
    <source>
        <dbReference type="EMBL" id="RMI13329.1"/>
    </source>
</evidence>
<evidence type="ECO:0000259" key="2">
    <source>
        <dbReference type="Pfam" id="PF25390"/>
    </source>
</evidence>
<dbReference type="Pfam" id="PF00415">
    <property type="entry name" value="RCC1"/>
    <property type="match status" value="2"/>
</dbReference>
<dbReference type="Pfam" id="PF05345">
    <property type="entry name" value="He_PIG"/>
    <property type="match status" value="1"/>
</dbReference>
<dbReference type="Proteomes" id="UP000269289">
    <property type="component" value="Unassembled WGS sequence"/>
</dbReference>
<accession>A0A3M2JI78</accession>
<organism evidence="3 4">
    <name type="scientific">Cellulomonas triticagri</name>
    <dbReference type="NCBI Taxonomy" id="2483352"/>
    <lineage>
        <taxon>Bacteria</taxon>
        <taxon>Bacillati</taxon>
        <taxon>Actinomycetota</taxon>
        <taxon>Actinomycetes</taxon>
        <taxon>Micrococcales</taxon>
        <taxon>Cellulomonadaceae</taxon>
        <taxon>Cellulomonas</taxon>
    </lineage>
</organism>
<dbReference type="Gene3D" id="2.60.40.10">
    <property type="entry name" value="Immunoglobulins"/>
    <property type="match status" value="1"/>
</dbReference>
<dbReference type="InterPro" id="IPR013783">
    <property type="entry name" value="Ig-like_fold"/>
</dbReference>
<gene>
    <name evidence="3" type="ORF">EBM89_04810</name>
</gene>
<dbReference type="InterPro" id="IPR058923">
    <property type="entry name" value="RCC1-like_dom"/>
</dbReference>
<sequence length="689" mass="67834">MPVVGLLCGGGGQVPRSVGAASRVRVRGIALLVVGLLVVPNGAVAAPAPDHGPTAGGTTVSGAVPAPPVELTTVAAGRNHAVALGSDGLAYAWGDSTFGQLGNGTTTRSLVPVPVRVPGGVTFTAVSVGLNHSLALGTDGLTYAWGNGSDGRLGNGTTASSSVPVPVSVPDGVTFTSVSAGLAHSVATGSDGLTYAWGDGSDGRLGNGTTASSSVPVPVSVPDGVTFTAVSVGDAHSVATGSDGLTYAWGNGGSGRLGNGTTASSSVPVPVSAPDGVTFTAVFAGSAHSVASGSDGLTYAWGYAASGQLGNFSVTARSVPVLVSVPEGVTFTVASVGADHAVAFGSDGLTYAWGSGVNGQIGNGTASAAFVPRVVSVPDGVAFTAVFAGGDRSVAFGSDGLTYAWGAGTAGQLGNGTTVTSTVPVLVSTEVAVTAVRFGGVPGTGLTQREGAWTVTTPPRCGPVDVEVTYTQVGRTFTRTTPEGFTFGDPPTVVTHPVGADLPAGGGEVELTATADGDPAPDLQWQRAPVGTEDWTDIPAATTSPLRTTITTSTDVRAVFSSCFATVATSTATITVAPVVGPTLSGEPPAGLVGVDYRYAFTVTGDPAPTVRHAGGDLPDGLGLDPATGVLSGTPARRGTYDFTLTATNGSVADGTVSETTASFTIVVAQPRPVHLVLTPRVQVVADLP</sequence>
<dbReference type="PANTHER" id="PTHR22870">
    <property type="entry name" value="REGULATOR OF CHROMOSOME CONDENSATION"/>
    <property type="match status" value="1"/>
</dbReference>
<dbReference type="AlphaFoldDB" id="A0A3M2JI78"/>
<dbReference type="GO" id="GO:0005975">
    <property type="term" value="P:carbohydrate metabolic process"/>
    <property type="evidence" value="ECO:0007669"/>
    <property type="project" value="UniProtKB-ARBA"/>
</dbReference>
<dbReference type="PRINTS" id="PR00633">
    <property type="entry name" value="RCCNDNSATION"/>
</dbReference>
<evidence type="ECO:0000313" key="4">
    <source>
        <dbReference type="Proteomes" id="UP000269289"/>
    </source>
</evidence>
<name>A0A3M2JI78_9CELL</name>
<dbReference type="EMBL" id="RFFI01000017">
    <property type="protein sequence ID" value="RMI13329.1"/>
    <property type="molecule type" value="Genomic_DNA"/>
</dbReference>
<dbReference type="PROSITE" id="PS50012">
    <property type="entry name" value="RCC1_3"/>
    <property type="match status" value="7"/>
</dbReference>
<dbReference type="GO" id="GO:0016020">
    <property type="term" value="C:membrane"/>
    <property type="evidence" value="ECO:0007669"/>
    <property type="project" value="InterPro"/>
</dbReference>
<dbReference type="InterPro" id="IPR000408">
    <property type="entry name" value="Reg_chr_condens"/>
</dbReference>
<protein>
    <submittedName>
        <fullName evidence="3">Cell wall anchor protein</fullName>
    </submittedName>
</protein>